<feature type="domain" description="Uroporphyrinogen decarboxylase (URO-D)" evidence="15">
    <location>
        <begin position="99"/>
        <end position="108"/>
    </location>
</feature>
<evidence type="ECO:0000256" key="7">
    <source>
        <dbReference type="ARBA" id="ARBA00022793"/>
    </source>
</evidence>
<evidence type="ECO:0000256" key="8">
    <source>
        <dbReference type="ARBA" id="ARBA00023239"/>
    </source>
</evidence>
<feature type="compositionally biased region" description="Low complexity" evidence="13">
    <location>
        <begin position="40"/>
        <end position="57"/>
    </location>
</feature>
<dbReference type="GO" id="GO:0004853">
    <property type="term" value="F:uroporphyrinogen decarboxylase activity"/>
    <property type="evidence" value="ECO:0007669"/>
    <property type="project" value="UniProtKB-EC"/>
</dbReference>
<dbReference type="GO" id="GO:0009507">
    <property type="term" value="C:chloroplast"/>
    <property type="evidence" value="ECO:0007669"/>
    <property type="project" value="UniProtKB-SubCell"/>
</dbReference>
<dbReference type="InterPro" id="IPR038071">
    <property type="entry name" value="UROD/MetE-like_sf"/>
</dbReference>
<feature type="domain" description="Uroporphyrinogen decarboxylase (URO-D)" evidence="16">
    <location>
        <begin position="219"/>
        <end position="235"/>
    </location>
</feature>
<evidence type="ECO:0000259" key="16">
    <source>
        <dbReference type="PROSITE" id="PS00907"/>
    </source>
</evidence>
<keyword evidence="9 11" id="KW-0627">Porphyrin biosynthesis</keyword>
<dbReference type="AlphaFoldDB" id="A0A8J9SGW6"/>
<dbReference type="InterPro" id="IPR006361">
    <property type="entry name" value="Uroporphyrinogen_deCO2ase_HemE"/>
</dbReference>
<comment type="subunit">
    <text evidence="5">Homodimer.</text>
</comment>
<comment type="similarity">
    <text evidence="4 12">Belongs to the uroporphyrinogen decarboxylase family.</text>
</comment>
<dbReference type="Gene3D" id="3.20.20.210">
    <property type="match status" value="1"/>
</dbReference>
<dbReference type="PROSITE" id="PS00907">
    <property type="entry name" value="UROD_2"/>
    <property type="match status" value="1"/>
</dbReference>
<feature type="chain" id="PRO_5035480641" description="Uroporphyrinogen decarboxylase" evidence="14">
    <location>
        <begin position="27"/>
        <end position="431"/>
    </location>
</feature>
<evidence type="ECO:0000256" key="14">
    <source>
        <dbReference type="SAM" id="SignalP"/>
    </source>
</evidence>
<dbReference type="PANTHER" id="PTHR21091:SF174">
    <property type="entry name" value="UROPORPHYRINOGEN DECARBOXYLASE"/>
    <property type="match status" value="1"/>
</dbReference>
<gene>
    <name evidence="17" type="ORF">PTTT1_LOCUS10089</name>
</gene>
<reference evidence="17" key="1">
    <citation type="submission" date="2022-02" db="EMBL/GenBank/DDBJ databases">
        <authorList>
            <person name="Giguere J D."/>
        </authorList>
    </citation>
    <scope>NUCLEOTIDE SEQUENCE</scope>
    <source>
        <strain evidence="17">CCAP 1055/1</strain>
    </source>
</reference>
<evidence type="ECO:0000256" key="6">
    <source>
        <dbReference type="ARBA" id="ARBA00012288"/>
    </source>
</evidence>
<evidence type="ECO:0000256" key="2">
    <source>
        <dbReference type="ARBA" id="ARBA00004229"/>
    </source>
</evidence>
<dbReference type="NCBIfam" id="TIGR01464">
    <property type="entry name" value="hemE"/>
    <property type="match status" value="1"/>
</dbReference>
<dbReference type="EC" id="4.1.1.37" evidence="6 11"/>
<evidence type="ECO:0000256" key="9">
    <source>
        <dbReference type="ARBA" id="ARBA00023244"/>
    </source>
</evidence>
<evidence type="ECO:0000256" key="1">
    <source>
        <dbReference type="ARBA" id="ARBA00002448"/>
    </source>
</evidence>
<keyword evidence="8 11" id="KW-0456">Lyase</keyword>
<accession>A0A8J9SGW6</accession>
<evidence type="ECO:0000256" key="10">
    <source>
        <dbReference type="ARBA" id="ARBA00048033"/>
    </source>
</evidence>
<feature type="region of interest" description="Disordered" evidence="13">
    <location>
        <begin position="36"/>
        <end position="57"/>
    </location>
</feature>
<feature type="signal peptide" evidence="14">
    <location>
        <begin position="1"/>
        <end position="26"/>
    </location>
</feature>
<sequence length="431" mass="47914">MRFSSTSVWTIALMAVINSPTAMTNAWMTTPVASSSSSHLRTTTNRTPLRLSSSSATTTAAADERVVWGKVKSHDHCREPHDRDILVRAARGETVERTPVWMMRQAGRYMEAFREYSDVLPFRERSETPDYAVELSLQCHRAYGMDGIIMFSDILTPLPTLGIDFDVVKGTGPVITTKVRTEEDVKTMPRHEFDDKVPFIKEILNRLSQEAEDANTSLIGFVGAPFTLAAYTIEGKSSKDCLTTKKLLMADERGDNACISLFLDKLADMIGDYACYQIEHGAQVIQVFESWAHQLSPHWFETYAKPAAQKAIRKIKSQYPDTPVIYFANGGSSYLELQRDMGADMIAVDWAVNLSQARTILGPDVPVSGNLDPTVLFGSQEQIEQAVRDCIDQAGGPGRHLLNLGHGVMQGTPEEAVKWLVDEVKRYEGKA</sequence>
<evidence type="ECO:0000256" key="4">
    <source>
        <dbReference type="ARBA" id="ARBA00009935"/>
    </source>
</evidence>
<dbReference type="CDD" id="cd00717">
    <property type="entry name" value="URO-D"/>
    <property type="match status" value="1"/>
</dbReference>
<proteinExistence type="inferred from homology"/>
<protein>
    <recommendedName>
        <fullName evidence="6 11">Uroporphyrinogen decarboxylase</fullName>
        <ecNumber evidence="6 11">4.1.1.37</ecNumber>
    </recommendedName>
</protein>
<dbReference type="Pfam" id="PF01208">
    <property type="entry name" value="URO-D"/>
    <property type="match status" value="1"/>
</dbReference>
<evidence type="ECO:0000259" key="15">
    <source>
        <dbReference type="PROSITE" id="PS00906"/>
    </source>
</evidence>
<dbReference type="UniPathway" id="UPA00251">
    <property type="reaction ID" value="UER00321"/>
</dbReference>
<comment type="subcellular location">
    <subcellularLocation>
        <location evidence="2">Plastid</location>
        <location evidence="2">Chloroplast</location>
    </subcellularLocation>
</comment>
<evidence type="ECO:0000256" key="3">
    <source>
        <dbReference type="ARBA" id="ARBA00004804"/>
    </source>
</evidence>
<dbReference type="PANTHER" id="PTHR21091">
    <property type="entry name" value="METHYLTETRAHYDROFOLATE:HOMOCYSTEINE METHYLTRANSFERASE RELATED"/>
    <property type="match status" value="1"/>
</dbReference>
<dbReference type="FunFam" id="3.20.20.210:FF:000006">
    <property type="entry name" value="Uroporphyrinogen decarboxylase"/>
    <property type="match status" value="1"/>
</dbReference>
<organism evidence="17">
    <name type="scientific">Phaeodactylum tricornutum</name>
    <name type="common">Diatom</name>
    <dbReference type="NCBI Taxonomy" id="2850"/>
    <lineage>
        <taxon>Eukaryota</taxon>
        <taxon>Sar</taxon>
        <taxon>Stramenopiles</taxon>
        <taxon>Ochrophyta</taxon>
        <taxon>Bacillariophyta</taxon>
        <taxon>Bacillariophyceae</taxon>
        <taxon>Bacillariophycidae</taxon>
        <taxon>Naviculales</taxon>
        <taxon>Phaeodactylaceae</taxon>
        <taxon>Phaeodactylum</taxon>
    </lineage>
</organism>
<dbReference type="Proteomes" id="UP000836788">
    <property type="component" value="Chromosome 11"/>
</dbReference>
<dbReference type="PROSITE" id="PS00906">
    <property type="entry name" value="UROD_1"/>
    <property type="match status" value="1"/>
</dbReference>
<evidence type="ECO:0000256" key="5">
    <source>
        <dbReference type="ARBA" id="ARBA00011738"/>
    </source>
</evidence>
<evidence type="ECO:0000313" key="17">
    <source>
        <dbReference type="EMBL" id="CAG9279440.1"/>
    </source>
</evidence>
<comment type="function">
    <text evidence="1">Catalyzes the decarboxylation of four acetate groups of uroporphyrinogen-III to yield coproporphyrinogen-III.</text>
</comment>
<dbReference type="GO" id="GO:0006782">
    <property type="term" value="P:protoporphyrinogen IX biosynthetic process"/>
    <property type="evidence" value="ECO:0007669"/>
    <property type="project" value="UniProtKB-UniPathway"/>
</dbReference>
<dbReference type="InterPro" id="IPR000257">
    <property type="entry name" value="Uroporphyrinogen_deCOase"/>
</dbReference>
<dbReference type="SUPFAM" id="SSF51726">
    <property type="entry name" value="UROD/MetE-like"/>
    <property type="match status" value="1"/>
</dbReference>
<evidence type="ECO:0000256" key="11">
    <source>
        <dbReference type="RuleBase" id="RU000554"/>
    </source>
</evidence>
<dbReference type="EMBL" id="OU594952">
    <property type="protein sequence ID" value="CAG9279440.1"/>
    <property type="molecule type" value="Genomic_DNA"/>
</dbReference>
<name>A0A8J9SGW6_PHATR</name>
<comment type="pathway">
    <text evidence="3 11">Porphyrin-containing compound metabolism; protoporphyrin-IX biosynthesis; coproporphyrinogen-III from 5-aminolevulinate: step 4/4.</text>
</comment>
<keyword evidence="14" id="KW-0732">Signal</keyword>
<keyword evidence="7 11" id="KW-0210">Decarboxylase</keyword>
<evidence type="ECO:0000256" key="12">
    <source>
        <dbReference type="RuleBase" id="RU004169"/>
    </source>
</evidence>
<comment type="catalytic activity">
    <reaction evidence="10 11">
        <text>uroporphyrinogen III + 4 H(+) = coproporphyrinogen III + 4 CO2</text>
        <dbReference type="Rhea" id="RHEA:19865"/>
        <dbReference type="ChEBI" id="CHEBI:15378"/>
        <dbReference type="ChEBI" id="CHEBI:16526"/>
        <dbReference type="ChEBI" id="CHEBI:57308"/>
        <dbReference type="ChEBI" id="CHEBI:57309"/>
        <dbReference type="EC" id="4.1.1.37"/>
    </reaction>
</comment>
<evidence type="ECO:0000256" key="13">
    <source>
        <dbReference type="SAM" id="MobiDB-lite"/>
    </source>
</evidence>